<evidence type="ECO:0000259" key="1">
    <source>
        <dbReference type="SMART" id="SM00382"/>
    </source>
</evidence>
<dbReference type="InterPro" id="IPR027417">
    <property type="entry name" value="P-loop_NTPase"/>
</dbReference>
<dbReference type="Proteomes" id="UP000536835">
    <property type="component" value="Unassembled WGS sequence"/>
</dbReference>
<protein>
    <submittedName>
        <fullName evidence="2">AAA family ATPase</fullName>
    </submittedName>
</protein>
<keyword evidence="3" id="KW-1185">Reference proteome</keyword>
<evidence type="ECO:0000313" key="3">
    <source>
        <dbReference type="Proteomes" id="UP000536835"/>
    </source>
</evidence>
<proteinExistence type="predicted"/>
<dbReference type="InterPro" id="IPR003593">
    <property type="entry name" value="AAA+_ATPase"/>
</dbReference>
<name>A0A7Y3RJB0_9PROT</name>
<dbReference type="SMART" id="SM00382">
    <property type="entry name" value="AAA"/>
    <property type="match status" value="1"/>
</dbReference>
<reference evidence="2 3" key="1">
    <citation type="submission" date="2020-05" db="EMBL/GenBank/DDBJ databases">
        <title>Parvularcula mediterraneae sp. nov., isolated from polypropylene straw from shallow seawater of the seashore of Laganas in Zakynthos island, Greece.</title>
        <authorList>
            <person name="Szabo I."/>
            <person name="Al-Omari J."/>
            <person name="Rado J."/>
            <person name="Szerdahelyi G.S."/>
        </authorList>
    </citation>
    <scope>NUCLEOTIDE SEQUENCE [LARGE SCALE GENOMIC DNA]</scope>
    <source>
        <strain evidence="2 3">ZS-1/3</strain>
    </source>
</reference>
<dbReference type="SUPFAM" id="SSF52540">
    <property type="entry name" value="P-loop containing nucleoside triphosphate hydrolases"/>
    <property type="match status" value="1"/>
</dbReference>
<organism evidence="2 3">
    <name type="scientific">Parvularcula mediterranea</name>
    <dbReference type="NCBI Taxonomy" id="2732508"/>
    <lineage>
        <taxon>Bacteria</taxon>
        <taxon>Pseudomonadati</taxon>
        <taxon>Pseudomonadota</taxon>
        <taxon>Alphaproteobacteria</taxon>
        <taxon>Parvularculales</taxon>
        <taxon>Parvularculaceae</taxon>
        <taxon>Parvularcula</taxon>
    </lineage>
</organism>
<comment type="caution">
    <text evidence="2">The sequence shown here is derived from an EMBL/GenBank/DDBJ whole genome shotgun (WGS) entry which is preliminary data.</text>
</comment>
<accession>A0A7Y3RJB0</accession>
<dbReference type="Gene3D" id="3.40.50.300">
    <property type="entry name" value="P-loop containing nucleotide triphosphate hydrolases"/>
    <property type="match status" value="1"/>
</dbReference>
<evidence type="ECO:0000313" key="2">
    <source>
        <dbReference type="EMBL" id="NNU15109.1"/>
    </source>
</evidence>
<feature type="domain" description="AAA+ ATPase" evidence="1">
    <location>
        <begin position="43"/>
        <end position="231"/>
    </location>
</feature>
<dbReference type="Pfam" id="PF13481">
    <property type="entry name" value="AAA_25"/>
    <property type="match status" value="1"/>
</dbReference>
<gene>
    <name evidence="2" type="ORF">HK107_02065</name>
</gene>
<dbReference type="EMBL" id="JABFCX010000002">
    <property type="protein sequence ID" value="NNU15109.1"/>
    <property type="molecule type" value="Genomic_DNA"/>
</dbReference>
<sequence>MATRIATRDAATPSARSPVVTLSDFLREEYDKPAPLLSPWLRRGDLSMVYAPTGVGKTWFTLGVAWAVATGSPFATWNGHGYRKHAKGHRVLVMDFEMAVSELQDRLQKVRERSARDVSAEADRRGQKNLSVYAVTRLASGQHLSDLSKPQECEELVRLAEGFDLVIIDNLSTSMKPEDENRPDSFYHLQEALLELRRQGKAVILVHHTNKSGDQRGSSAKTTVLNTVLSLTKLKPDRGIGWGVMVKFEKHRNLIGDEKSPVELWVEATEDGEERWRTEATDIDLHSMVVRWHRKQLCRNQTELAQLLSAVIGDEVTQQQVSRAKTAAISRGMIGLRDWNRHQQAAKNDPDATNRLARELIRLSGGE</sequence>
<dbReference type="AlphaFoldDB" id="A0A7Y3RJB0"/>